<dbReference type="Pfam" id="PF20127">
    <property type="entry name" value="DUF6517"/>
    <property type="match status" value="1"/>
</dbReference>
<dbReference type="OrthoDB" id="169585at2157"/>
<evidence type="ECO:0000313" key="2">
    <source>
        <dbReference type="Proteomes" id="UP000196084"/>
    </source>
</evidence>
<evidence type="ECO:0000313" key="1">
    <source>
        <dbReference type="EMBL" id="OVE85367.1"/>
    </source>
</evidence>
<sequence>MPTSLPESLADSWQLAGTKTGESTVLIASINAETTLYEPTEPTALAARSASAIPLRSLFVVDLSISPPLSAVGIPPESAFSKAAPKARDQFIDTVESEGLTVDGTRETLAFEAPNGTEGRWYVLETTHPLSDDVQAEADIEAEANGHVPAEAHVAVWPTDSSFAVAGGTLPRPDGLESMPEELTAETTVDPDGARDTISTLIQALDLEGGESDG</sequence>
<accession>A0A202EAW0</accession>
<organism evidence="1 2">
    <name type="scientific">Natronolimnobius baerhuensis</name>
    <dbReference type="NCBI Taxonomy" id="253108"/>
    <lineage>
        <taxon>Archaea</taxon>
        <taxon>Methanobacteriati</taxon>
        <taxon>Methanobacteriota</taxon>
        <taxon>Stenosarchaea group</taxon>
        <taxon>Halobacteria</taxon>
        <taxon>Halobacteriales</taxon>
        <taxon>Natrialbaceae</taxon>
        <taxon>Natronolimnobius</taxon>
    </lineage>
</organism>
<protein>
    <submittedName>
        <fullName evidence="1">Uncharacterized protein</fullName>
    </submittedName>
</protein>
<dbReference type="AlphaFoldDB" id="A0A202EAW0"/>
<dbReference type="EMBL" id="MWPH01000001">
    <property type="protein sequence ID" value="OVE85367.1"/>
    <property type="molecule type" value="Genomic_DNA"/>
</dbReference>
<keyword evidence="2" id="KW-1185">Reference proteome</keyword>
<dbReference type="Proteomes" id="UP000196084">
    <property type="component" value="Unassembled WGS sequence"/>
</dbReference>
<name>A0A202EAW0_9EURY</name>
<reference evidence="1 2" key="1">
    <citation type="submission" date="2017-02" db="EMBL/GenBank/DDBJ databases">
        <title>Natronthermophilus aegyptiacus gen. nov.,sp. nov., an aerobic, extremely halophilic alkalithermophilic archaeon isolated from the athalassohaline Wadi An Natrun, Egypt.</title>
        <authorList>
            <person name="Zhao B."/>
        </authorList>
    </citation>
    <scope>NUCLEOTIDE SEQUENCE [LARGE SCALE GENOMIC DNA]</scope>
    <source>
        <strain evidence="1 2">CGMCC 1.3597</strain>
    </source>
</reference>
<gene>
    <name evidence="1" type="ORF">B2G88_00620</name>
</gene>
<dbReference type="InterPro" id="IPR045396">
    <property type="entry name" value="DUF6517"/>
</dbReference>
<comment type="caution">
    <text evidence="1">The sequence shown here is derived from an EMBL/GenBank/DDBJ whole genome shotgun (WGS) entry which is preliminary data.</text>
</comment>
<proteinExistence type="predicted"/>
<dbReference type="RefSeq" id="WP_087713695.1">
    <property type="nucleotide sequence ID" value="NZ_MWPH01000001.1"/>
</dbReference>